<organism evidence="1 2">
    <name type="scientific">Streptomyces lonarensis</name>
    <dbReference type="NCBI Taxonomy" id="700599"/>
    <lineage>
        <taxon>Bacteria</taxon>
        <taxon>Bacillati</taxon>
        <taxon>Actinomycetota</taxon>
        <taxon>Actinomycetes</taxon>
        <taxon>Kitasatosporales</taxon>
        <taxon>Streptomycetaceae</taxon>
        <taxon>Streptomyces</taxon>
    </lineage>
</organism>
<proteinExistence type="predicted"/>
<name>A0A7X6CXX4_9ACTN</name>
<evidence type="ECO:0008006" key="3">
    <source>
        <dbReference type="Google" id="ProtNLM"/>
    </source>
</evidence>
<comment type="caution">
    <text evidence="1">The sequence shown here is derived from an EMBL/GenBank/DDBJ whole genome shotgun (WGS) entry which is preliminary data.</text>
</comment>
<keyword evidence="2" id="KW-1185">Reference proteome</keyword>
<sequence length="63" mass="6943">MANIAWEEPFCGEGNNCFRLGVDAEGNGYIAVAGEEERYITDSRDALRALIQDIKDGKADHLL</sequence>
<evidence type="ECO:0000313" key="1">
    <source>
        <dbReference type="EMBL" id="NJQ04597.1"/>
    </source>
</evidence>
<accession>A0A7X6CXX4</accession>
<dbReference type="Proteomes" id="UP000578686">
    <property type="component" value="Unassembled WGS sequence"/>
</dbReference>
<reference evidence="1 2" key="1">
    <citation type="submission" date="2020-03" db="EMBL/GenBank/DDBJ databases">
        <title>Draft genome of Streptomyces sp. ventii, isolated from the Axial Seamount in the Pacific Ocean, and resequencing of the two type strains Streptomyces lonarensis strain NCL 716 and Streptomyces bohaiensis strain 11A07.</title>
        <authorList>
            <person name="Loughran R.M."/>
            <person name="Pfannmuller K.M."/>
            <person name="Wasson B.J."/>
            <person name="Deadmond M.C."/>
            <person name="Paddock B.E."/>
            <person name="Koyack M.J."/>
            <person name="Gallegos D.A."/>
            <person name="Mitchell E.A."/>
            <person name="Ushijima B."/>
            <person name="Saw J.H."/>
            <person name="Mcphail K.L."/>
            <person name="Videau P."/>
        </authorList>
    </citation>
    <scope>NUCLEOTIDE SEQUENCE [LARGE SCALE GENOMIC DNA]</scope>
    <source>
        <strain evidence="1 2">NCL716</strain>
    </source>
</reference>
<evidence type="ECO:0000313" key="2">
    <source>
        <dbReference type="Proteomes" id="UP000578686"/>
    </source>
</evidence>
<dbReference type="AlphaFoldDB" id="A0A7X6CXX4"/>
<protein>
    <recommendedName>
        <fullName evidence="3">DUF397 domain-containing protein</fullName>
    </recommendedName>
</protein>
<dbReference type="RefSeq" id="WP_167967897.1">
    <property type="nucleotide sequence ID" value="NZ_BHZG01000001.1"/>
</dbReference>
<dbReference type="EMBL" id="JAAVJD010000010">
    <property type="protein sequence ID" value="NJQ04597.1"/>
    <property type="molecule type" value="Genomic_DNA"/>
</dbReference>
<gene>
    <name evidence="1" type="ORF">HCN56_03120</name>
</gene>